<dbReference type="AlphaFoldDB" id="A0A1Y1LC95"/>
<reference evidence="1" key="1">
    <citation type="journal article" date="2016" name="Sci. Rep.">
        <title>Molecular characterization of firefly nuptial gifts: a multi-omics approach sheds light on postcopulatory sexual selection.</title>
        <authorList>
            <person name="Al-Wathiqui N."/>
            <person name="Fallon T.R."/>
            <person name="South A."/>
            <person name="Weng J.K."/>
            <person name="Lewis S.M."/>
        </authorList>
    </citation>
    <scope>NUCLEOTIDE SEQUENCE</scope>
</reference>
<evidence type="ECO:0000313" key="1">
    <source>
        <dbReference type="EMBL" id="JAV69176.1"/>
    </source>
</evidence>
<dbReference type="GeneID" id="116172930"/>
<dbReference type="KEGG" id="ppyr:116172930"/>
<dbReference type="RefSeq" id="XP_031346068.1">
    <property type="nucleotide sequence ID" value="XM_031490208.1"/>
</dbReference>
<dbReference type="OrthoDB" id="7291444at2759"/>
<name>A0A1Y1LC95_PHOPY</name>
<sequence>MFTLPPRPPKDYVLKEVSLNQASAEEFTPTGLPRATQQSIKKYCYPVPADDNEPTDVTQIEKLNDQILNKWTKDAKADWVDKPGQNAFLVTEMYKKYSVNVEPSYDVRYQHRPRILQRSYKYEFDCMEKARWQKLADKVKEEEEEERRFLTAHSAERKKADLETVSCQIPPPFWWKVSELPSSLSPVEVKPEKSVYQTSYLRWQPIPKLFDEAENDPCRKREILAQFRLPFKNEAANWYYKNYPPPNIKFRPEKFSQ</sequence>
<proteinExistence type="predicted"/>
<accession>A0A1Y1LC95</accession>
<protein>
    <submittedName>
        <fullName evidence="1">Uncharacterized protein</fullName>
    </submittedName>
</protein>
<dbReference type="EMBL" id="GEZM01063230">
    <property type="protein sequence ID" value="JAV69176.1"/>
    <property type="molecule type" value="Transcribed_RNA"/>
</dbReference>
<organism evidence="1">
    <name type="scientific">Photinus pyralis</name>
    <name type="common">Common eastern firefly</name>
    <name type="synonym">Lampyris pyralis</name>
    <dbReference type="NCBI Taxonomy" id="7054"/>
    <lineage>
        <taxon>Eukaryota</taxon>
        <taxon>Metazoa</taxon>
        <taxon>Ecdysozoa</taxon>
        <taxon>Arthropoda</taxon>
        <taxon>Hexapoda</taxon>
        <taxon>Insecta</taxon>
        <taxon>Pterygota</taxon>
        <taxon>Neoptera</taxon>
        <taxon>Endopterygota</taxon>
        <taxon>Coleoptera</taxon>
        <taxon>Polyphaga</taxon>
        <taxon>Elateriformia</taxon>
        <taxon>Elateroidea</taxon>
        <taxon>Lampyridae</taxon>
        <taxon>Lampyrinae</taxon>
        <taxon>Photinus</taxon>
    </lineage>
</organism>